<accession>A0AA88YE65</accession>
<feature type="coiled-coil region" evidence="1">
    <location>
        <begin position="46"/>
        <end position="97"/>
    </location>
</feature>
<feature type="coiled-coil region" evidence="1">
    <location>
        <begin position="133"/>
        <end position="164"/>
    </location>
</feature>
<proteinExistence type="predicted"/>
<evidence type="ECO:0000256" key="2">
    <source>
        <dbReference type="SAM" id="MobiDB-lite"/>
    </source>
</evidence>
<sequence length="325" mass="37941">MSSLDETSDILSTSLRVINENENPEEKQSIVTSKDLDGIFTMLQSLNAKMDKLDDMDRRMMKLEEIFSKMENLEVRVKKTEMEISEAKREVKELQKSQRDIDTCLDGYGNFFDGFKEDLLELKSQTDCTKKAVTQAESSVADLKSEVECTRDELREDVLDLKCRSMRDNLLFYGIPEEDGEDCEESITELVSDKMKIRKVVRFERVHRVGRRRVGNHRGPPRPIVAKFSSYKDRDLVRKQAPRTLRGSNIWVQEQFPPEIEQRRKALYPVMKEERRKNNKVRLVRDRLYINGTEYIPPTASAETQTAHRTTPSQQDRKRPRTGSR</sequence>
<dbReference type="AlphaFoldDB" id="A0AA88YE65"/>
<protein>
    <submittedName>
        <fullName evidence="3">Uncharacterized protein</fullName>
    </submittedName>
</protein>
<keyword evidence="4" id="KW-1185">Reference proteome</keyword>
<dbReference type="Proteomes" id="UP001186944">
    <property type="component" value="Unassembled WGS sequence"/>
</dbReference>
<keyword evidence="1" id="KW-0175">Coiled coil</keyword>
<gene>
    <name evidence="3" type="ORF">FSP39_007262</name>
</gene>
<dbReference type="PANTHER" id="PTHR11505">
    <property type="entry name" value="L1 TRANSPOSABLE ELEMENT-RELATED"/>
    <property type="match status" value="1"/>
</dbReference>
<dbReference type="Gene3D" id="3.30.70.1820">
    <property type="entry name" value="L1 transposable element, RRM domain"/>
    <property type="match status" value="1"/>
</dbReference>
<feature type="region of interest" description="Disordered" evidence="2">
    <location>
        <begin position="294"/>
        <end position="325"/>
    </location>
</feature>
<feature type="compositionally biased region" description="Polar residues" evidence="2">
    <location>
        <begin position="301"/>
        <end position="314"/>
    </location>
</feature>
<dbReference type="Gene3D" id="1.20.5.340">
    <property type="match status" value="1"/>
</dbReference>
<evidence type="ECO:0000313" key="4">
    <source>
        <dbReference type="Proteomes" id="UP001186944"/>
    </source>
</evidence>
<organism evidence="3 4">
    <name type="scientific">Pinctada imbricata</name>
    <name type="common">Atlantic pearl-oyster</name>
    <name type="synonym">Pinctada martensii</name>
    <dbReference type="NCBI Taxonomy" id="66713"/>
    <lineage>
        <taxon>Eukaryota</taxon>
        <taxon>Metazoa</taxon>
        <taxon>Spiralia</taxon>
        <taxon>Lophotrochozoa</taxon>
        <taxon>Mollusca</taxon>
        <taxon>Bivalvia</taxon>
        <taxon>Autobranchia</taxon>
        <taxon>Pteriomorphia</taxon>
        <taxon>Pterioida</taxon>
        <taxon>Pterioidea</taxon>
        <taxon>Pteriidae</taxon>
        <taxon>Pinctada</taxon>
    </lineage>
</organism>
<dbReference type="InterPro" id="IPR004244">
    <property type="entry name" value="Transposase_22"/>
</dbReference>
<evidence type="ECO:0000313" key="3">
    <source>
        <dbReference type="EMBL" id="KAK3094866.1"/>
    </source>
</evidence>
<reference evidence="3" key="1">
    <citation type="submission" date="2019-08" db="EMBL/GenBank/DDBJ databases">
        <title>The improved chromosome-level genome for the pearl oyster Pinctada fucata martensii using PacBio sequencing and Hi-C.</title>
        <authorList>
            <person name="Zheng Z."/>
        </authorList>
    </citation>
    <scope>NUCLEOTIDE SEQUENCE</scope>
    <source>
        <strain evidence="3">ZZ-2019</strain>
        <tissue evidence="3">Adductor muscle</tissue>
    </source>
</reference>
<name>A0AA88YE65_PINIB</name>
<comment type="caution">
    <text evidence="3">The sequence shown here is derived from an EMBL/GenBank/DDBJ whole genome shotgun (WGS) entry which is preliminary data.</text>
</comment>
<evidence type="ECO:0000256" key="1">
    <source>
        <dbReference type="SAM" id="Coils"/>
    </source>
</evidence>
<dbReference type="SUPFAM" id="SSF57997">
    <property type="entry name" value="Tropomyosin"/>
    <property type="match status" value="1"/>
</dbReference>
<dbReference type="EMBL" id="VSWD01000008">
    <property type="protein sequence ID" value="KAK3094866.1"/>
    <property type="molecule type" value="Genomic_DNA"/>
</dbReference>